<dbReference type="InterPro" id="IPR036188">
    <property type="entry name" value="FAD/NAD-bd_sf"/>
</dbReference>
<dbReference type="GO" id="GO:0006879">
    <property type="term" value="P:intracellular iron ion homeostasis"/>
    <property type="evidence" value="ECO:0007669"/>
    <property type="project" value="TreeGrafter"/>
</dbReference>
<dbReference type="SUPFAM" id="SSF51905">
    <property type="entry name" value="FAD/NAD(P)-binding domain"/>
    <property type="match status" value="2"/>
</dbReference>
<dbReference type="Proteomes" id="UP000199317">
    <property type="component" value="Unassembled WGS sequence"/>
</dbReference>
<dbReference type="PANTHER" id="PTHR42802">
    <property type="entry name" value="MONOOXYGENASE"/>
    <property type="match status" value="1"/>
</dbReference>
<keyword evidence="10" id="KW-1185">Reference proteome</keyword>
<keyword evidence="7" id="KW-0560">Oxidoreductase</keyword>
<evidence type="ECO:0000256" key="7">
    <source>
        <dbReference type="ARBA" id="ARBA00023002"/>
    </source>
</evidence>
<dbReference type="Gene3D" id="3.50.50.60">
    <property type="entry name" value="FAD/NAD(P)-binding domain"/>
    <property type="match status" value="1"/>
</dbReference>
<organism evidence="9 10">
    <name type="scientific">Paracidovorax cattleyae</name>
    <dbReference type="NCBI Taxonomy" id="80868"/>
    <lineage>
        <taxon>Bacteria</taxon>
        <taxon>Pseudomonadati</taxon>
        <taxon>Pseudomonadota</taxon>
        <taxon>Betaproteobacteria</taxon>
        <taxon>Burkholderiales</taxon>
        <taxon>Comamonadaceae</taxon>
        <taxon>Paracidovorax</taxon>
    </lineage>
</organism>
<comment type="cofactor">
    <cofactor evidence="1">
        <name>FAD</name>
        <dbReference type="ChEBI" id="CHEBI:57692"/>
    </cofactor>
</comment>
<evidence type="ECO:0000256" key="2">
    <source>
        <dbReference type="ARBA" id="ARBA00004924"/>
    </source>
</evidence>
<sequence length="452" mass="50500">MQHIHDLIGIGFGPSNVGLAIALEEHRGAHGRAPQAFFIERQPSFAWHPHMLLDHAHMQISFLKDLATLRNPQSRFTFLNYLHEQGRLQDFINLKSFYPSRHEFNDYLGWAARQFEGQCAYGEEVFEVLPEPGPDGVVEQLRVRSRNAAGRVQERLARNLIVGVGGTARIPEVFRGLHGDPRVFHSSTYLRDIARQGAARSIALIGAGQSAAEIFMDLQGRAHAPEVDWAMRARAIRPSDDSPFVNEIFNADFTDYMFGRSGPERESLLREYAHTNYAVADLELIQQVFKTFYEQRVTGGRRLRMLRQHEVRAARADASGVYFTFHDRESGEESTVRYDAAVLATGYERAAHRDVLAPLAPYLGDFTVDRHYRVQTAPGFRPAIFLQGACESSHGLSDTLLSVTAVRTGEIGQVLAAALPPAREPLRTRGPDAPARGSAGDAERETQHLHVA</sequence>
<dbReference type="OrthoDB" id="7527071at2"/>
<feature type="region of interest" description="Disordered" evidence="8">
    <location>
        <begin position="422"/>
        <end position="452"/>
    </location>
</feature>
<evidence type="ECO:0000256" key="8">
    <source>
        <dbReference type="SAM" id="MobiDB-lite"/>
    </source>
</evidence>
<dbReference type="AlphaFoldDB" id="A0A1H0L3I7"/>
<dbReference type="GO" id="GO:0016491">
    <property type="term" value="F:oxidoreductase activity"/>
    <property type="evidence" value="ECO:0007669"/>
    <property type="project" value="UniProtKB-KW"/>
</dbReference>
<dbReference type="InterPro" id="IPR025700">
    <property type="entry name" value="Lys/Orn_oxygenase"/>
</dbReference>
<gene>
    <name evidence="9" type="ORF">SAMN04489708_10247</name>
</gene>
<feature type="compositionally biased region" description="Basic and acidic residues" evidence="8">
    <location>
        <begin position="441"/>
        <end position="452"/>
    </location>
</feature>
<evidence type="ECO:0000256" key="5">
    <source>
        <dbReference type="ARBA" id="ARBA00022827"/>
    </source>
</evidence>
<keyword evidence="5" id="KW-0274">FAD</keyword>
<proteinExistence type="inferred from homology"/>
<evidence type="ECO:0000256" key="3">
    <source>
        <dbReference type="ARBA" id="ARBA00007588"/>
    </source>
</evidence>
<accession>A0A1H0L3I7</accession>
<evidence type="ECO:0000313" key="9">
    <source>
        <dbReference type="EMBL" id="SDO62834.1"/>
    </source>
</evidence>
<keyword evidence="6" id="KW-0521">NADP</keyword>
<evidence type="ECO:0000256" key="6">
    <source>
        <dbReference type="ARBA" id="ARBA00022857"/>
    </source>
</evidence>
<dbReference type="EMBL" id="FNJL01000002">
    <property type="protein sequence ID" value="SDO62834.1"/>
    <property type="molecule type" value="Genomic_DNA"/>
</dbReference>
<protein>
    <submittedName>
        <fullName evidence="9">L-ornithine N5-oxygenase</fullName>
    </submittedName>
</protein>
<evidence type="ECO:0000256" key="4">
    <source>
        <dbReference type="ARBA" id="ARBA00022630"/>
    </source>
</evidence>
<name>A0A1H0L3I7_9BURK</name>
<comment type="similarity">
    <text evidence="3">Belongs to the lysine N(6)-hydroxylase/L-ornithine N(5)-oxygenase family.</text>
</comment>
<keyword evidence="4" id="KW-0285">Flavoprotein</keyword>
<comment type="pathway">
    <text evidence="2">Siderophore biosynthesis.</text>
</comment>
<dbReference type="RefSeq" id="WP_092831991.1">
    <property type="nucleotide sequence ID" value="NZ_FNJL01000002.1"/>
</dbReference>
<dbReference type="Pfam" id="PF13434">
    <property type="entry name" value="Lys_Orn_oxgnase"/>
    <property type="match status" value="1"/>
</dbReference>
<evidence type="ECO:0000313" key="10">
    <source>
        <dbReference type="Proteomes" id="UP000199317"/>
    </source>
</evidence>
<dbReference type="PANTHER" id="PTHR42802:SF1">
    <property type="entry name" value="L-ORNITHINE N(5)-MONOOXYGENASE"/>
    <property type="match status" value="1"/>
</dbReference>
<reference evidence="10" key="1">
    <citation type="submission" date="2016-10" db="EMBL/GenBank/DDBJ databases">
        <authorList>
            <person name="Varghese N."/>
            <person name="Submissions S."/>
        </authorList>
    </citation>
    <scope>NUCLEOTIDE SEQUENCE [LARGE SCALE GENOMIC DNA]</scope>
    <source>
        <strain evidence="10">DSM 17101</strain>
    </source>
</reference>
<evidence type="ECO:0000256" key="1">
    <source>
        <dbReference type="ARBA" id="ARBA00001974"/>
    </source>
</evidence>